<reference evidence="2 3" key="1">
    <citation type="journal article" date="2012" name="J. Bacteriol.">
        <title>Complete genome sequence of the B12-producing Shimwellia blattae strain DSM 4481, isolated from a cockroach.</title>
        <authorList>
            <person name="Brzuszkiewicz E."/>
            <person name="Waschkowitz T."/>
            <person name="Wiezer A."/>
            <person name="Daniel R."/>
        </authorList>
    </citation>
    <scope>NUCLEOTIDE SEQUENCE [LARGE SCALE GENOMIC DNA]</scope>
    <source>
        <strain evidence="3">ATCC 29907 / DSM 4481 / JCM 1650 / NBRC 105725 / CDC 9005-74</strain>
    </source>
</reference>
<dbReference type="HOGENOM" id="CLU_055978_1_2_6"/>
<dbReference type="InterPro" id="IPR002625">
    <property type="entry name" value="Smr_dom"/>
</dbReference>
<dbReference type="InterPro" id="IPR036063">
    <property type="entry name" value="Smr_dom_sf"/>
</dbReference>
<dbReference type="PROSITE" id="PS50828">
    <property type="entry name" value="SMR"/>
    <property type="match status" value="1"/>
</dbReference>
<dbReference type="PATRIC" id="fig|630626.3.peg.2153"/>
<dbReference type="PANTHER" id="PTHR35562:SF2">
    <property type="entry name" value="DNA ENDONUCLEASE SMRA-RELATED"/>
    <property type="match status" value="1"/>
</dbReference>
<dbReference type="Gene3D" id="3.30.1370.110">
    <property type="match status" value="1"/>
</dbReference>
<evidence type="ECO:0000259" key="1">
    <source>
        <dbReference type="PROSITE" id="PS50828"/>
    </source>
</evidence>
<dbReference type="eggNOG" id="COG2840">
    <property type="taxonomic scope" value="Bacteria"/>
</dbReference>
<dbReference type="RefSeq" id="WP_002440452.1">
    <property type="nucleotide sequence ID" value="NC_017910.1"/>
</dbReference>
<dbReference type="OrthoDB" id="9808881at2"/>
<proteinExistence type="predicted"/>
<dbReference type="STRING" id="630626.EBL_c22290"/>
<dbReference type="KEGG" id="ebt:EBL_c22290"/>
<gene>
    <name evidence="2" type="ordered locus">EBL_c22290</name>
</gene>
<dbReference type="PANTHER" id="PTHR35562">
    <property type="entry name" value="DNA ENDONUCLEASE SMRA-RELATED"/>
    <property type="match status" value="1"/>
</dbReference>
<dbReference type="AlphaFoldDB" id="I2B9W6"/>
<evidence type="ECO:0000313" key="2">
    <source>
        <dbReference type="EMBL" id="AFJ47320.1"/>
    </source>
</evidence>
<keyword evidence="3" id="KW-1185">Reference proteome</keyword>
<feature type="domain" description="Smr" evidence="1">
    <location>
        <begin position="88"/>
        <end position="169"/>
    </location>
</feature>
<evidence type="ECO:0000313" key="3">
    <source>
        <dbReference type="Proteomes" id="UP000001955"/>
    </source>
</evidence>
<accession>I2B9W6</accession>
<accession>K6VUW6</accession>
<dbReference type="NCBIfam" id="NF033154">
    <property type="entry name" value="endonuc_SmrA"/>
    <property type="match status" value="1"/>
</dbReference>
<dbReference type="Pfam" id="PF01713">
    <property type="entry name" value="Smr"/>
    <property type="match status" value="1"/>
</dbReference>
<dbReference type="Proteomes" id="UP000001955">
    <property type="component" value="Chromosome"/>
</dbReference>
<protein>
    <submittedName>
        <fullName evidence="2">Smr domain protein</fullName>
    </submittedName>
</protein>
<dbReference type="InterPro" id="IPR047688">
    <property type="entry name" value="Endonuc_SmrA"/>
</dbReference>
<sequence length="188" mass="21509">MNAEEKDIFLAAVGDVKPLNRGADVRWDPQPKRRAAPKTDTTQLDNFLTRGFLDIIPLGEPLEYYLQGVQPGVRDKLRLGKYRQQASLNLLRQPVEQCRQQLFTFMRQAIREGLRNVLIVHGRGRENEAHANIVRSYLARWLQEFDEVQAYCQAAAHQGGSGACCVMLKKSPLTRIDNRERHQARRSG</sequence>
<dbReference type="SUPFAM" id="SSF160443">
    <property type="entry name" value="SMR domain-like"/>
    <property type="match status" value="1"/>
</dbReference>
<name>I2B9W6_SHIBC</name>
<dbReference type="EMBL" id="CP001560">
    <property type="protein sequence ID" value="AFJ47320.1"/>
    <property type="molecule type" value="Genomic_DNA"/>
</dbReference>
<organism evidence="2 3">
    <name type="scientific">Shimwellia blattae (strain ATCC 29907 / DSM 4481 / JCM 1650 / NBRC 105725 / CDC 9005-74)</name>
    <name type="common">Escherichia blattae</name>
    <dbReference type="NCBI Taxonomy" id="630626"/>
    <lineage>
        <taxon>Bacteria</taxon>
        <taxon>Pseudomonadati</taxon>
        <taxon>Pseudomonadota</taxon>
        <taxon>Gammaproteobacteria</taxon>
        <taxon>Enterobacterales</taxon>
        <taxon>Enterobacteriaceae</taxon>
        <taxon>Shimwellia</taxon>
    </lineage>
</organism>
<dbReference type="GO" id="GO:0004520">
    <property type="term" value="F:DNA endonuclease activity"/>
    <property type="evidence" value="ECO:0007669"/>
    <property type="project" value="TreeGrafter"/>
</dbReference>
<dbReference type="SMART" id="SM00463">
    <property type="entry name" value="SMR"/>
    <property type="match status" value="1"/>
</dbReference>